<name>A0A368FUR5_ANCCA</name>
<accession>A0A368FUR5</accession>
<dbReference type="STRING" id="29170.A0A368FUR5"/>
<organism evidence="2 3">
    <name type="scientific">Ancylostoma caninum</name>
    <name type="common">Dog hookworm</name>
    <dbReference type="NCBI Taxonomy" id="29170"/>
    <lineage>
        <taxon>Eukaryota</taxon>
        <taxon>Metazoa</taxon>
        <taxon>Ecdysozoa</taxon>
        <taxon>Nematoda</taxon>
        <taxon>Chromadorea</taxon>
        <taxon>Rhabditida</taxon>
        <taxon>Rhabditina</taxon>
        <taxon>Rhabditomorpha</taxon>
        <taxon>Strongyloidea</taxon>
        <taxon>Ancylostomatidae</taxon>
        <taxon>Ancylostomatinae</taxon>
        <taxon>Ancylostoma</taxon>
    </lineage>
</organism>
<comment type="caution">
    <text evidence="2">The sequence shown here is derived from an EMBL/GenBank/DDBJ whole genome shotgun (WGS) entry which is preliminary data.</text>
</comment>
<sequence length="61" mass="6865">MCSRSCFISSPGLKDIRLVPDRSGIAFVDFESKELTAPARIALNNFKITPDQQMKDDYAKK</sequence>
<dbReference type="EMBL" id="JOJR01000610">
    <property type="protein sequence ID" value="RCN35936.1"/>
    <property type="molecule type" value="Genomic_DNA"/>
</dbReference>
<dbReference type="GO" id="GO:0003723">
    <property type="term" value="F:RNA binding"/>
    <property type="evidence" value="ECO:0007669"/>
    <property type="project" value="InterPro"/>
</dbReference>
<dbReference type="Pfam" id="PF00076">
    <property type="entry name" value="RRM_1"/>
    <property type="match status" value="1"/>
</dbReference>
<protein>
    <recommendedName>
        <fullName evidence="1">RRM domain-containing protein</fullName>
    </recommendedName>
</protein>
<evidence type="ECO:0000313" key="2">
    <source>
        <dbReference type="EMBL" id="RCN35936.1"/>
    </source>
</evidence>
<evidence type="ECO:0000313" key="3">
    <source>
        <dbReference type="Proteomes" id="UP000252519"/>
    </source>
</evidence>
<dbReference type="FunFam" id="3.30.70.330:FF:000029">
    <property type="entry name" value="U2 small nuclear ribonucleoprotein B"/>
    <property type="match status" value="1"/>
</dbReference>
<dbReference type="InterPro" id="IPR035979">
    <property type="entry name" value="RBD_domain_sf"/>
</dbReference>
<dbReference type="OrthoDB" id="277802at2759"/>
<gene>
    <name evidence="2" type="ORF">ANCCAN_18199</name>
</gene>
<reference evidence="2 3" key="1">
    <citation type="submission" date="2014-10" db="EMBL/GenBank/DDBJ databases">
        <title>Draft genome of the hookworm Ancylostoma caninum.</title>
        <authorList>
            <person name="Mitreva M."/>
        </authorList>
    </citation>
    <scope>NUCLEOTIDE SEQUENCE [LARGE SCALE GENOMIC DNA]</scope>
    <source>
        <strain evidence="2 3">Baltimore</strain>
    </source>
</reference>
<feature type="domain" description="RRM" evidence="1">
    <location>
        <begin position="11"/>
        <end position="48"/>
    </location>
</feature>
<dbReference type="SUPFAM" id="SSF54928">
    <property type="entry name" value="RNA-binding domain, RBD"/>
    <property type="match status" value="1"/>
</dbReference>
<proteinExistence type="predicted"/>
<dbReference type="AlphaFoldDB" id="A0A368FUR5"/>
<dbReference type="InterPro" id="IPR000504">
    <property type="entry name" value="RRM_dom"/>
</dbReference>
<dbReference type="Gene3D" id="3.30.70.330">
    <property type="match status" value="1"/>
</dbReference>
<evidence type="ECO:0000259" key="1">
    <source>
        <dbReference type="Pfam" id="PF00076"/>
    </source>
</evidence>
<dbReference type="Proteomes" id="UP000252519">
    <property type="component" value="Unassembled WGS sequence"/>
</dbReference>
<dbReference type="InterPro" id="IPR012677">
    <property type="entry name" value="Nucleotide-bd_a/b_plait_sf"/>
</dbReference>
<keyword evidence="3" id="KW-1185">Reference proteome</keyword>